<name>A0A6G0SU74_APHGL</name>
<dbReference type="InterPro" id="IPR003663">
    <property type="entry name" value="Sugar/inositol_transpt"/>
</dbReference>
<feature type="transmembrane region" description="Helical" evidence="5">
    <location>
        <begin position="193"/>
        <end position="214"/>
    </location>
</feature>
<sequence length="507" mass="57494">MNKNKIGFITRLYEFLQKQLGMSESIVIQEGIVRQSITFFNRYFVTLSCCSLTIGMCLEWTWHIDDDVKTEYNWYATKNMLKSILYAGAIISAGPAALIASMQAKLREVLIIGIILTLCGSIVLMTCSASAMLTLITGRILHGMGAGIVCVVVPNYAAEITEPKYRDVLIGLHHIHLLSGMILSHIADEYCMYSYVNIGTVVMAILNLIALCSIEDPPYFQLIFYENLRMSESDCQCIDVSSNSCHDILRKRDINKKMYLFSIFKKEQYFYPLLINIILISVQQFCGNITLMYKVQCTYGVLPLSKLISTMAAILVLQLISSIFCLLSLRILGKKYILIISGLGMATTLSLVNGTYYMKSIDAIWLPNLIVIYIIFYSIGFGPMPWILMPQICPKKSKLWTSGVSVSLYAFLNLIINQPFIDIIRYMIYMLSGVDIFLLIFTIVSTIGTIFAFLYMPKIKDLNNYVTLLFKISNTFNANEMKTTFSENLRTSTSCYPNNRFLKTICY</sequence>
<keyword evidence="3 5" id="KW-1133">Transmembrane helix</keyword>
<feature type="transmembrane region" description="Helical" evidence="5">
    <location>
        <begin position="436"/>
        <end position="455"/>
    </location>
</feature>
<dbReference type="Gene3D" id="1.20.1250.20">
    <property type="entry name" value="MFS general substrate transporter like domains"/>
    <property type="match status" value="1"/>
</dbReference>
<evidence type="ECO:0000256" key="2">
    <source>
        <dbReference type="ARBA" id="ARBA00022692"/>
    </source>
</evidence>
<reference evidence="7 8" key="1">
    <citation type="submission" date="2019-08" db="EMBL/GenBank/DDBJ databases">
        <title>The genome of the soybean aphid Biotype 1, its phylome, world population structure and adaptation to the North American continent.</title>
        <authorList>
            <person name="Giordano R."/>
            <person name="Donthu R.K."/>
            <person name="Hernandez A.G."/>
            <person name="Wright C.L."/>
            <person name="Zimin A.V."/>
        </authorList>
    </citation>
    <scope>NUCLEOTIDE SEQUENCE [LARGE SCALE GENOMIC DNA]</scope>
    <source>
        <tissue evidence="7">Whole aphids</tissue>
    </source>
</reference>
<organism evidence="7 8">
    <name type="scientific">Aphis glycines</name>
    <name type="common">Soybean aphid</name>
    <dbReference type="NCBI Taxonomy" id="307491"/>
    <lineage>
        <taxon>Eukaryota</taxon>
        <taxon>Metazoa</taxon>
        <taxon>Ecdysozoa</taxon>
        <taxon>Arthropoda</taxon>
        <taxon>Hexapoda</taxon>
        <taxon>Insecta</taxon>
        <taxon>Pterygota</taxon>
        <taxon>Neoptera</taxon>
        <taxon>Paraneoptera</taxon>
        <taxon>Hemiptera</taxon>
        <taxon>Sternorrhyncha</taxon>
        <taxon>Aphidomorpha</taxon>
        <taxon>Aphidoidea</taxon>
        <taxon>Aphididae</taxon>
        <taxon>Aphidini</taxon>
        <taxon>Aphis</taxon>
        <taxon>Aphis</taxon>
    </lineage>
</organism>
<proteinExistence type="predicted"/>
<dbReference type="PANTHER" id="PTHR48021:SF1">
    <property type="entry name" value="GH07001P-RELATED"/>
    <property type="match status" value="1"/>
</dbReference>
<dbReference type="GO" id="GO:0022857">
    <property type="term" value="F:transmembrane transporter activity"/>
    <property type="evidence" value="ECO:0007669"/>
    <property type="project" value="InterPro"/>
</dbReference>
<dbReference type="InterPro" id="IPR020846">
    <property type="entry name" value="MFS_dom"/>
</dbReference>
<feature type="transmembrane region" description="Helical" evidence="5">
    <location>
        <begin position="109"/>
        <end position="133"/>
    </location>
</feature>
<dbReference type="Proteomes" id="UP000475862">
    <property type="component" value="Unassembled WGS sequence"/>
</dbReference>
<dbReference type="PANTHER" id="PTHR48021">
    <property type="match status" value="1"/>
</dbReference>
<evidence type="ECO:0000256" key="1">
    <source>
        <dbReference type="ARBA" id="ARBA00004141"/>
    </source>
</evidence>
<dbReference type="InterPro" id="IPR005828">
    <property type="entry name" value="MFS_sugar_transport-like"/>
</dbReference>
<dbReference type="InterPro" id="IPR036259">
    <property type="entry name" value="MFS_trans_sf"/>
</dbReference>
<evidence type="ECO:0000256" key="3">
    <source>
        <dbReference type="ARBA" id="ARBA00022989"/>
    </source>
</evidence>
<feature type="transmembrane region" description="Helical" evidence="5">
    <location>
        <begin position="399"/>
        <end position="416"/>
    </location>
</feature>
<evidence type="ECO:0000313" key="8">
    <source>
        <dbReference type="Proteomes" id="UP000475862"/>
    </source>
</evidence>
<feature type="domain" description="Major facilitator superfamily (MFS) profile" evidence="6">
    <location>
        <begin position="1"/>
        <end position="460"/>
    </location>
</feature>
<dbReference type="GO" id="GO:0016020">
    <property type="term" value="C:membrane"/>
    <property type="evidence" value="ECO:0007669"/>
    <property type="project" value="UniProtKB-SubCell"/>
</dbReference>
<feature type="transmembrane region" description="Helical" evidence="5">
    <location>
        <begin position="307"/>
        <end position="329"/>
    </location>
</feature>
<dbReference type="AlphaFoldDB" id="A0A6G0SU74"/>
<feature type="transmembrane region" description="Helical" evidence="5">
    <location>
        <begin position="336"/>
        <end position="358"/>
    </location>
</feature>
<dbReference type="PROSITE" id="PS50850">
    <property type="entry name" value="MFS"/>
    <property type="match status" value="1"/>
</dbReference>
<keyword evidence="8" id="KW-1185">Reference proteome</keyword>
<feature type="transmembrane region" description="Helical" evidence="5">
    <location>
        <begin position="84"/>
        <end position="102"/>
    </location>
</feature>
<dbReference type="EMBL" id="VYZN01001885">
    <property type="protein sequence ID" value="KAE9521859.1"/>
    <property type="molecule type" value="Genomic_DNA"/>
</dbReference>
<feature type="transmembrane region" description="Helical" evidence="5">
    <location>
        <begin position="364"/>
        <end position="387"/>
    </location>
</feature>
<dbReference type="OrthoDB" id="508119at2759"/>
<dbReference type="SUPFAM" id="SSF103473">
    <property type="entry name" value="MFS general substrate transporter"/>
    <property type="match status" value="1"/>
</dbReference>
<comment type="caution">
    <text evidence="7">The sequence shown here is derived from an EMBL/GenBank/DDBJ whole genome shotgun (WGS) entry which is preliminary data.</text>
</comment>
<evidence type="ECO:0000256" key="4">
    <source>
        <dbReference type="ARBA" id="ARBA00023136"/>
    </source>
</evidence>
<feature type="transmembrane region" description="Helical" evidence="5">
    <location>
        <begin position="139"/>
        <end position="157"/>
    </location>
</feature>
<feature type="transmembrane region" description="Helical" evidence="5">
    <location>
        <begin position="269"/>
        <end position="295"/>
    </location>
</feature>
<protein>
    <recommendedName>
        <fullName evidence="6">Major facilitator superfamily (MFS) profile domain-containing protein</fullName>
    </recommendedName>
</protein>
<dbReference type="PROSITE" id="PS00217">
    <property type="entry name" value="SUGAR_TRANSPORT_2"/>
    <property type="match status" value="1"/>
</dbReference>
<dbReference type="InterPro" id="IPR050549">
    <property type="entry name" value="MFS_Trehalose_Transporter"/>
</dbReference>
<evidence type="ECO:0000259" key="6">
    <source>
        <dbReference type="PROSITE" id="PS50850"/>
    </source>
</evidence>
<comment type="subcellular location">
    <subcellularLocation>
        <location evidence="1">Membrane</location>
        <topology evidence="1">Multi-pass membrane protein</topology>
    </subcellularLocation>
</comment>
<gene>
    <name evidence="7" type="ORF">AGLY_017741</name>
</gene>
<keyword evidence="2 5" id="KW-0812">Transmembrane</keyword>
<accession>A0A6G0SU74</accession>
<keyword evidence="4 5" id="KW-0472">Membrane</keyword>
<dbReference type="Pfam" id="PF00083">
    <property type="entry name" value="Sugar_tr"/>
    <property type="match status" value="1"/>
</dbReference>
<feature type="transmembrane region" description="Helical" evidence="5">
    <location>
        <begin position="43"/>
        <end position="64"/>
    </location>
</feature>
<feature type="transmembrane region" description="Helical" evidence="5">
    <location>
        <begin position="169"/>
        <end position="187"/>
    </location>
</feature>
<evidence type="ECO:0000313" key="7">
    <source>
        <dbReference type="EMBL" id="KAE9521859.1"/>
    </source>
</evidence>
<dbReference type="InterPro" id="IPR005829">
    <property type="entry name" value="Sugar_transporter_CS"/>
</dbReference>
<evidence type="ECO:0000256" key="5">
    <source>
        <dbReference type="SAM" id="Phobius"/>
    </source>
</evidence>
<dbReference type="PRINTS" id="PR00171">
    <property type="entry name" value="SUGRTRNSPORT"/>
</dbReference>